<evidence type="ECO:0000256" key="1">
    <source>
        <dbReference type="SAM" id="MobiDB-lite"/>
    </source>
</evidence>
<accession>A0A6A7AEF6</accession>
<dbReference type="Pfam" id="PF12937">
    <property type="entry name" value="F-box-like"/>
    <property type="match status" value="1"/>
</dbReference>
<dbReference type="EMBL" id="MU006218">
    <property type="protein sequence ID" value="KAF2831264.1"/>
    <property type="molecule type" value="Genomic_DNA"/>
</dbReference>
<dbReference type="InterPro" id="IPR001810">
    <property type="entry name" value="F-box_dom"/>
</dbReference>
<name>A0A6A7AEF6_9PLEO</name>
<dbReference type="InterPro" id="IPR036047">
    <property type="entry name" value="F-box-like_dom_sf"/>
</dbReference>
<evidence type="ECO:0000313" key="4">
    <source>
        <dbReference type="Proteomes" id="UP000799424"/>
    </source>
</evidence>
<evidence type="ECO:0000259" key="2">
    <source>
        <dbReference type="PROSITE" id="PS50181"/>
    </source>
</evidence>
<feature type="region of interest" description="Disordered" evidence="1">
    <location>
        <begin position="1"/>
        <end position="21"/>
    </location>
</feature>
<evidence type="ECO:0000313" key="3">
    <source>
        <dbReference type="EMBL" id="KAF2831264.1"/>
    </source>
</evidence>
<dbReference type="PROSITE" id="PS50181">
    <property type="entry name" value="FBOX"/>
    <property type="match status" value="1"/>
</dbReference>
<organism evidence="3 4">
    <name type="scientific">Ophiobolus disseminans</name>
    <dbReference type="NCBI Taxonomy" id="1469910"/>
    <lineage>
        <taxon>Eukaryota</taxon>
        <taxon>Fungi</taxon>
        <taxon>Dikarya</taxon>
        <taxon>Ascomycota</taxon>
        <taxon>Pezizomycotina</taxon>
        <taxon>Dothideomycetes</taxon>
        <taxon>Pleosporomycetidae</taxon>
        <taxon>Pleosporales</taxon>
        <taxon>Pleosporineae</taxon>
        <taxon>Phaeosphaeriaceae</taxon>
        <taxon>Ophiobolus</taxon>
    </lineage>
</organism>
<dbReference type="AlphaFoldDB" id="A0A6A7AEF6"/>
<dbReference type="OrthoDB" id="3801344at2759"/>
<dbReference type="Gene3D" id="1.20.1280.50">
    <property type="match status" value="1"/>
</dbReference>
<protein>
    <recommendedName>
        <fullName evidence="2">F-box domain-containing protein</fullName>
    </recommendedName>
</protein>
<dbReference type="Proteomes" id="UP000799424">
    <property type="component" value="Unassembled WGS sequence"/>
</dbReference>
<feature type="domain" description="F-box" evidence="2">
    <location>
        <begin position="53"/>
        <end position="98"/>
    </location>
</feature>
<keyword evidence="4" id="KW-1185">Reference proteome</keyword>
<proteinExistence type="predicted"/>
<dbReference type="SUPFAM" id="SSF81383">
    <property type="entry name" value="F-box domain"/>
    <property type="match status" value="1"/>
</dbReference>
<reference evidence="3" key="1">
    <citation type="journal article" date="2020" name="Stud. Mycol.">
        <title>101 Dothideomycetes genomes: a test case for predicting lifestyles and emergence of pathogens.</title>
        <authorList>
            <person name="Haridas S."/>
            <person name="Albert R."/>
            <person name="Binder M."/>
            <person name="Bloem J."/>
            <person name="Labutti K."/>
            <person name="Salamov A."/>
            <person name="Andreopoulos B."/>
            <person name="Baker S."/>
            <person name="Barry K."/>
            <person name="Bills G."/>
            <person name="Bluhm B."/>
            <person name="Cannon C."/>
            <person name="Castanera R."/>
            <person name="Culley D."/>
            <person name="Daum C."/>
            <person name="Ezra D."/>
            <person name="Gonzalez J."/>
            <person name="Henrissat B."/>
            <person name="Kuo A."/>
            <person name="Liang C."/>
            <person name="Lipzen A."/>
            <person name="Lutzoni F."/>
            <person name="Magnuson J."/>
            <person name="Mondo S."/>
            <person name="Nolan M."/>
            <person name="Ohm R."/>
            <person name="Pangilinan J."/>
            <person name="Park H.-J."/>
            <person name="Ramirez L."/>
            <person name="Alfaro M."/>
            <person name="Sun H."/>
            <person name="Tritt A."/>
            <person name="Yoshinaga Y."/>
            <person name="Zwiers L.-H."/>
            <person name="Turgeon B."/>
            <person name="Goodwin S."/>
            <person name="Spatafora J."/>
            <person name="Crous P."/>
            <person name="Grigoriev I."/>
        </authorList>
    </citation>
    <scope>NUCLEOTIDE SEQUENCE</scope>
    <source>
        <strain evidence="3">CBS 113818</strain>
    </source>
</reference>
<sequence>MDSIDTTPAAEQCDASASSTSHPVEHELFSACTDNSDELAANPEVFVSLENPLACLDGLPDELVLAVFGYLGDRALAQLSLVNKRHNRIATECLYECIDGRHASDPKGGAMKTIGNINPLLGKHVKTLTLDPHDNVLYSGWNRNGTDRQNFARDHGWIQVFEDATSTAVDPSSNTSNQLVDVSIRCGGGLGVRDLVAIFRLPSLKSLLLDGVVETTSMNSWPVPKSSSMVTCLALQYVFVATASMAQILDSVKTLEKLEYYHDVGHQNSAAYAKASKSHVSISAWPKIWDLLNQHRESLIVLRLHAMPDFFSETLYGGRGKLGSLAYSAKLREVDVELEMLVDLDKAEIDLAAHLSHLYAQVLSSLISGVFKQEQKHLQIFSQRHVEIDLAHLFLSDSIETLNEAGIPVHLCGCDGLGAHINEREWTVKELQEVEEVCRNGGYDNLDEDEDGDDDEEE</sequence>
<gene>
    <name evidence="3" type="ORF">CC86DRAFT_401807</name>
</gene>